<feature type="transmembrane region" description="Helical" evidence="1">
    <location>
        <begin position="99"/>
        <end position="118"/>
    </location>
</feature>
<dbReference type="OrthoDB" id="5519326at2"/>
<dbReference type="EMBL" id="OCND01000001">
    <property type="protein sequence ID" value="SOD50569.1"/>
    <property type="molecule type" value="Genomic_DNA"/>
</dbReference>
<protein>
    <submittedName>
        <fullName evidence="2">Uncharacterized protein</fullName>
    </submittedName>
</protein>
<feature type="transmembrane region" description="Helical" evidence="1">
    <location>
        <begin position="71"/>
        <end position="93"/>
    </location>
</feature>
<reference evidence="2 3" key="1">
    <citation type="submission" date="2017-09" db="EMBL/GenBank/DDBJ databases">
        <authorList>
            <person name="Ehlers B."/>
            <person name="Leendertz F.H."/>
        </authorList>
    </citation>
    <scope>NUCLEOTIDE SEQUENCE [LARGE SCALE GENOMIC DNA]</scope>
    <source>
        <strain evidence="2 3">CGMCC 1.10978</strain>
    </source>
</reference>
<keyword evidence="1" id="KW-0812">Transmembrane</keyword>
<dbReference type="AlphaFoldDB" id="A0A286CVZ3"/>
<accession>A0A286CVZ3</accession>
<evidence type="ECO:0000256" key="1">
    <source>
        <dbReference type="SAM" id="Phobius"/>
    </source>
</evidence>
<dbReference type="Proteomes" id="UP000219374">
    <property type="component" value="Unassembled WGS sequence"/>
</dbReference>
<keyword evidence="1" id="KW-1133">Transmembrane helix</keyword>
<sequence>MDEMWMRFVENLTDRVSGPMKFRLLLQPVMASVFAVVSGLKDAKAGKPPYFWSLLTDPVHRRDMVKDGWKSVGKVFVLALILDVVYQVIVLRFVYPGEAIVVAFVLAILPYLILRGLVTRIAHRKVRNADR</sequence>
<keyword evidence="1" id="KW-0472">Membrane</keyword>
<evidence type="ECO:0000313" key="2">
    <source>
        <dbReference type="EMBL" id="SOD50569.1"/>
    </source>
</evidence>
<organism evidence="2 3">
    <name type="scientific">Pseudoxanthomonas wuyuanensis</name>
    <dbReference type="NCBI Taxonomy" id="1073196"/>
    <lineage>
        <taxon>Bacteria</taxon>
        <taxon>Pseudomonadati</taxon>
        <taxon>Pseudomonadota</taxon>
        <taxon>Gammaproteobacteria</taxon>
        <taxon>Lysobacterales</taxon>
        <taxon>Lysobacteraceae</taxon>
        <taxon>Pseudoxanthomonas</taxon>
    </lineage>
</organism>
<proteinExistence type="predicted"/>
<keyword evidence="3" id="KW-1185">Reference proteome</keyword>
<gene>
    <name evidence="2" type="ORF">SAMN06296416_101187</name>
</gene>
<evidence type="ECO:0000313" key="3">
    <source>
        <dbReference type="Proteomes" id="UP000219374"/>
    </source>
</evidence>
<name>A0A286CVZ3_9GAMM</name>